<protein>
    <submittedName>
        <fullName evidence="1">Uncharacterized protein</fullName>
    </submittedName>
</protein>
<evidence type="ECO:0000313" key="1">
    <source>
        <dbReference type="EMBL" id="CAD9088062.1"/>
    </source>
</evidence>
<organism evidence="1">
    <name type="scientific">Neobodo designis</name>
    <name type="common">Flagellated protozoan</name>
    <name type="synonym">Bodo designis</name>
    <dbReference type="NCBI Taxonomy" id="312471"/>
    <lineage>
        <taxon>Eukaryota</taxon>
        <taxon>Discoba</taxon>
        <taxon>Euglenozoa</taxon>
        <taxon>Kinetoplastea</taxon>
        <taxon>Metakinetoplastina</taxon>
        <taxon>Neobodonida</taxon>
        <taxon>Neobodo</taxon>
    </lineage>
</organism>
<gene>
    <name evidence="1" type="ORF">NDES1114_LOCUS244</name>
</gene>
<accession>A0A7S1KX67</accession>
<proteinExistence type="predicted"/>
<name>A0A7S1KX67_NEODS</name>
<sequence>MAFRGTSLGIALEESIASMRGTDAELTPQQEAAVWEAFEQSMAEALEDVPKGYTALVRAKPDGAEAGGLPAYRCVDGKWDVAIGPSTVEIAVPGQADTQDVDFVAVHAVPPGRNRRGA</sequence>
<dbReference type="EMBL" id="HBGF01000334">
    <property type="protein sequence ID" value="CAD9088062.1"/>
    <property type="molecule type" value="Transcribed_RNA"/>
</dbReference>
<dbReference type="InterPro" id="IPR009083">
    <property type="entry name" value="TFIIA_a-hlx"/>
</dbReference>
<reference evidence="1" key="1">
    <citation type="submission" date="2021-01" db="EMBL/GenBank/DDBJ databases">
        <authorList>
            <person name="Corre E."/>
            <person name="Pelletier E."/>
            <person name="Niang G."/>
            <person name="Scheremetjew M."/>
            <person name="Finn R."/>
            <person name="Kale V."/>
            <person name="Holt S."/>
            <person name="Cochrane G."/>
            <person name="Meng A."/>
            <person name="Brown T."/>
            <person name="Cohen L."/>
        </authorList>
    </citation>
    <scope>NUCLEOTIDE SEQUENCE</scope>
    <source>
        <strain evidence="1">CCAP 1951/1</strain>
    </source>
</reference>
<dbReference type="GO" id="GO:0006367">
    <property type="term" value="P:transcription initiation at RNA polymerase II promoter"/>
    <property type="evidence" value="ECO:0007669"/>
    <property type="project" value="InterPro"/>
</dbReference>
<dbReference type="AlphaFoldDB" id="A0A7S1KX67"/>
<dbReference type="GO" id="GO:0005672">
    <property type="term" value="C:transcription factor TFIIA complex"/>
    <property type="evidence" value="ECO:0007669"/>
    <property type="project" value="InterPro"/>
</dbReference>
<dbReference type="Gene3D" id="1.10.287.190">
    <property type="entry name" value="Transcription factor IIA gamma subunit, alpha-helical domain"/>
    <property type="match status" value="1"/>
</dbReference>